<feature type="signal peptide" evidence="1">
    <location>
        <begin position="1"/>
        <end position="25"/>
    </location>
</feature>
<evidence type="ECO:0000313" key="3">
    <source>
        <dbReference type="Proteomes" id="UP000306585"/>
    </source>
</evidence>
<name>A0A5R9GZT6_9PROT</name>
<gene>
    <name evidence="2" type="ORF">FEF65_04805</name>
</gene>
<dbReference type="Proteomes" id="UP000306585">
    <property type="component" value="Unassembled WGS sequence"/>
</dbReference>
<proteinExistence type="predicted"/>
<accession>A0A5R9GZT6</accession>
<protein>
    <submittedName>
        <fullName evidence="2">Uncharacterized protein</fullName>
    </submittedName>
</protein>
<organism evidence="2 3">
    <name type="scientific">Mariprofundus erugo</name>
    <dbReference type="NCBI Taxonomy" id="2528639"/>
    <lineage>
        <taxon>Bacteria</taxon>
        <taxon>Pseudomonadati</taxon>
        <taxon>Pseudomonadota</taxon>
        <taxon>Candidatius Mariprofundia</taxon>
        <taxon>Mariprofundales</taxon>
        <taxon>Mariprofundaceae</taxon>
        <taxon>Mariprofundus</taxon>
    </lineage>
</organism>
<dbReference type="EMBL" id="VBRY01000003">
    <property type="protein sequence ID" value="TLS68314.1"/>
    <property type="molecule type" value="Genomic_DNA"/>
</dbReference>
<keyword evidence="1" id="KW-0732">Signal</keyword>
<keyword evidence="3" id="KW-1185">Reference proteome</keyword>
<reference evidence="2 3" key="1">
    <citation type="journal article" date="2019" name="Appl. Environ. Microbiol.">
        <title>Environmental Evidence and Genomic Insight of Iron-oxidizing Bacteria Preference Towards More Corrosion Resistant Stainless Steel at Higher Salinities.</title>
        <authorList>
            <person name="Garrison C.E."/>
            <person name="Price K.A."/>
            <person name="Field E.K."/>
        </authorList>
    </citation>
    <scope>NUCLEOTIDE SEQUENCE [LARGE SCALE GENOMIC DNA]</scope>
    <source>
        <strain evidence="2 3">P3</strain>
    </source>
</reference>
<sequence length="123" mass="12230">MTYGRRVMLMWGLACALSVAAPAVAAEGGAGEYRGEHGGNDDHHGQVTLCHIPPGQDSPGLTLTVGAEAVAAHLAHGDSMGACPSCICPAGIAACTCADGTPGGPGPDAGATRPHNLREIYGQ</sequence>
<dbReference type="AlphaFoldDB" id="A0A5R9GZT6"/>
<dbReference type="RefSeq" id="WP_138238649.1">
    <property type="nucleotide sequence ID" value="NZ_VBRY01000003.1"/>
</dbReference>
<evidence type="ECO:0000313" key="2">
    <source>
        <dbReference type="EMBL" id="TLS68314.1"/>
    </source>
</evidence>
<feature type="chain" id="PRO_5024342134" evidence="1">
    <location>
        <begin position="26"/>
        <end position="123"/>
    </location>
</feature>
<evidence type="ECO:0000256" key="1">
    <source>
        <dbReference type="SAM" id="SignalP"/>
    </source>
</evidence>
<comment type="caution">
    <text evidence="2">The sequence shown here is derived from an EMBL/GenBank/DDBJ whole genome shotgun (WGS) entry which is preliminary data.</text>
</comment>